<evidence type="ECO:0000313" key="6">
    <source>
        <dbReference type="Proteomes" id="UP000186817"/>
    </source>
</evidence>
<evidence type="ECO:0000256" key="1">
    <source>
        <dbReference type="ARBA" id="ARBA00022603"/>
    </source>
</evidence>
<dbReference type="SUPFAM" id="SSF53335">
    <property type="entry name" value="S-adenosyl-L-methionine-dependent methyltransferases"/>
    <property type="match status" value="1"/>
</dbReference>
<dbReference type="GO" id="GO:0008168">
    <property type="term" value="F:methyltransferase activity"/>
    <property type="evidence" value="ECO:0007669"/>
    <property type="project" value="UniProtKB-KW"/>
</dbReference>
<keyword evidence="2" id="KW-0808">Transferase</keyword>
<proteinExistence type="predicted"/>
<feature type="region of interest" description="Disordered" evidence="4">
    <location>
        <begin position="201"/>
        <end position="226"/>
    </location>
</feature>
<reference evidence="5 6" key="1">
    <citation type="submission" date="2016-02" db="EMBL/GenBank/DDBJ databases">
        <title>Genome analysis of coral dinoflagellate symbionts highlights evolutionary adaptations to a symbiotic lifestyle.</title>
        <authorList>
            <person name="Aranda M."/>
            <person name="Li Y."/>
            <person name="Liew Y.J."/>
            <person name="Baumgarten S."/>
            <person name="Simakov O."/>
            <person name="Wilson M."/>
            <person name="Piel J."/>
            <person name="Ashoor H."/>
            <person name="Bougouffa S."/>
            <person name="Bajic V.B."/>
            <person name="Ryu T."/>
            <person name="Ravasi T."/>
            <person name="Bayer T."/>
            <person name="Micklem G."/>
            <person name="Kim H."/>
            <person name="Bhak J."/>
            <person name="Lajeunesse T.C."/>
            <person name="Voolstra C.R."/>
        </authorList>
    </citation>
    <scope>NUCLEOTIDE SEQUENCE [LARGE SCALE GENOMIC DNA]</scope>
    <source>
        <strain evidence="5 6">CCMP2467</strain>
    </source>
</reference>
<dbReference type="Gene3D" id="3.40.50.150">
    <property type="entry name" value="Vaccinia Virus protein VP39"/>
    <property type="match status" value="1"/>
</dbReference>
<dbReference type="AlphaFoldDB" id="A0A1Q9BY64"/>
<dbReference type="OrthoDB" id="10300348at2759"/>
<accession>A0A1Q9BY64</accession>
<dbReference type="EMBL" id="LSRX01002366">
    <property type="protein sequence ID" value="OLP75628.1"/>
    <property type="molecule type" value="Genomic_DNA"/>
</dbReference>
<evidence type="ECO:0000256" key="4">
    <source>
        <dbReference type="SAM" id="MobiDB-lite"/>
    </source>
</evidence>
<sequence length="1170" mass="130128">MSSWDDKLDEILSQALQLPFVVESVSERDPGYLALVEANHQSRLRRVFQSIEDQLAFCQRSPQQRVDLLLTGSPCNPFSTARAKRFRDGNVQMHQSYNTTMQMVTGMYKAVRPIVGVTEQVEGFDMLMHSDSGGGSVTPLEELTGLHIRFLKIFSRDMEAVGISYWLVKLHMDSAIWIKIRRPRHQTDVALMSQWDDHLNFSDESDNEQPLPPAASRARGRGRGSSAFRSVAAERFERRREPEEAVVAVPAGQRRREQGKALVATDLQKRLGTDLQQAVVAAAEQQWHVASSENLLQARDFHMKGLHSTSAAAASMLQMPVKQVRHSLLELAWIMTAGAAWLWGGLLSSLRSALPPERWRPIMAFRKVRFDETPTALRTEDREEAEAALFSSMEWHDSTKVVQIEAGLGFLYEDVSSGSFVLLQGQLPSALRAVDSPNGENFFAAVESVFDLVPDLHRAFLDFPFKVFHACTDAAGANFRSEAASKAKAWNLAPPLRCVRLHLYCELHKVALCAKAVNDLAAHDTAGVLAVGLACATPGSARKMRRILKAFFKLALVVRYEECPAQPLYNRQVLDLYLPVGDGGAGTSRLVLRRRFLLSYFMNGDWQSSDIVHYARNLDPQQEHSVREAFAHYCSWALVPSKCPKYSRGRWTQYDKALQWTGLLASVHSLLPYLMTQYRGGSAEETRRVVQEHQPRGQDLGGWDAVLDEAMNAPDPGQEASAAADSVGAGAAKDPTLFDWTAFNQQQRAEAAKWASSDPVARVAVNLQVVNSLLQLTYDFLELDSARWDQQQRARAAGEDTRDYPLLSVARGTHVGQCVSGLLEMLTHPPRGVPFLKQTRSTRAFYCVTLSAGLCAVQAQLHMRHAACPIALFRADAESSQAFHQLPPCMHDEFARALHKMYPTQPAKSSSECAAVLAACAALASTDIGSVEASHASNRDVAKLRASGWTPTLAFVAGKFVLRKTKLSKERTAGFQHKHFLSKDAKCRAARRRRQRRPGGAWRAFVHEQQRLHRPGAKFDPDFLRQLGVQYRALPAAEKLRLQQVGFLANAAGRHGFQPFGPSQRQAQPPPLQVGDVTEAGAIVAPPPVTVEDVQVGGRTFEELLLREQQQWPARRDRQQEQRREVDLLVKHADRSELQKEVCAALKGHGVDTVLTELFEAVPGSRLLDG</sequence>
<name>A0A1Q9BY64_SYMMI</name>
<evidence type="ECO:0000256" key="2">
    <source>
        <dbReference type="ARBA" id="ARBA00022679"/>
    </source>
</evidence>
<evidence type="ECO:0000256" key="3">
    <source>
        <dbReference type="ARBA" id="ARBA00022691"/>
    </source>
</evidence>
<keyword evidence="3" id="KW-0949">S-adenosyl-L-methionine</keyword>
<evidence type="ECO:0000313" key="5">
    <source>
        <dbReference type="EMBL" id="OLP75628.1"/>
    </source>
</evidence>
<dbReference type="PROSITE" id="PS00094">
    <property type="entry name" value="C5_MTASE_1"/>
    <property type="match status" value="1"/>
</dbReference>
<keyword evidence="1" id="KW-0489">Methyltransferase</keyword>
<gene>
    <name evidence="5" type="ORF">AK812_SmicGene44547</name>
</gene>
<organism evidence="5 6">
    <name type="scientific">Symbiodinium microadriaticum</name>
    <name type="common">Dinoflagellate</name>
    <name type="synonym">Zooxanthella microadriatica</name>
    <dbReference type="NCBI Taxonomy" id="2951"/>
    <lineage>
        <taxon>Eukaryota</taxon>
        <taxon>Sar</taxon>
        <taxon>Alveolata</taxon>
        <taxon>Dinophyceae</taxon>
        <taxon>Suessiales</taxon>
        <taxon>Symbiodiniaceae</taxon>
        <taxon>Symbiodinium</taxon>
    </lineage>
</organism>
<dbReference type="InterPro" id="IPR018117">
    <property type="entry name" value="C5_DNA_meth_AS"/>
</dbReference>
<dbReference type="GO" id="GO:0032259">
    <property type="term" value="P:methylation"/>
    <property type="evidence" value="ECO:0007669"/>
    <property type="project" value="UniProtKB-KW"/>
</dbReference>
<dbReference type="InterPro" id="IPR029063">
    <property type="entry name" value="SAM-dependent_MTases_sf"/>
</dbReference>
<protein>
    <submittedName>
        <fullName evidence="5">Uncharacterized protein</fullName>
    </submittedName>
</protein>
<comment type="caution">
    <text evidence="5">The sequence shown here is derived from an EMBL/GenBank/DDBJ whole genome shotgun (WGS) entry which is preliminary data.</text>
</comment>
<keyword evidence="6" id="KW-1185">Reference proteome</keyword>
<dbReference type="Proteomes" id="UP000186817">
    <property type="component" value="Unassembled WGS sequence"/>
</dbReference>